<reference evidence="3 4" key="1">
    <citation type="submission" date="2024-10" db="EMBL/GenBank/DDBJ databases">
        <title>Updated reference genomes for cyclostephanoid diatoms.</title>
        <authorList>
            <person name="Roberts W.R."/>
            <person name="Alverson A.J."/>
        </authorList>
    </citation>
    <scope>NUCLEOTIDE SEQUENCE [LARGE SCALE GENOMIC DNA]</scope>
    <source>
        <strain evidence="3 4">AJA228-03</strain>
    </source>
</reference>
<proteinExistence type="predicted"/>
<comment type="caution">
    <text evidence="3">The sequence shown here is derived from an EMBL/GenBank/DDBJ whole genome shotgun (WGS) entry which is preliminary data.</text>
</comment>
<sequence length="734" mass="79189">MTPWPDAQTSDLMQHSPGNQMPQSQFQQHAQQHQPPKQHQQELTHHPQQQLDPWAAMLTPPPAQHAPLPSQLQTQQHQVDPWAAMLTPPPAQHAPVPLQSQAPPAPPASKQLTPPPTMVVYDASSQNPPSPMGDLSVLAAAFGNHDAATVQPLRPQPAAIAPENPFDFGAVASSMPAVMPPPPMGLPPPAPPTPPRDASHQLQQQQQLVAHTDPFGYACVSPTPQQTVSPPMSPVPKAAFVVLPPQQQIANDPFGYATSPNPQQHQQQAAYPAYGFSPQQINQDPFGYAFSPMTSPVVSPGNSQGNNLIANSPFDSPPFTPSDSQAIVQSHAINEDPFDVFNGRCGQTSSALVPAPASNDPFGVGVKNSTALVSASASDDPFGMGVLGGSSSALVATTSASGEDYGDLLGGMFGAPAQADSTTMVSAGNGFASSSPLASRPPIDPRLEHLPEELPIKLDSNGLPSEGEYYEARINARSLGTMFYTARNLEETLFLRVPNNVIEALGQRPVVSYVAENSAAHNAGVLLGHVVLSVNGQDISNPENCADMIRNLPRPIVLRCYAPPDLELTVTEGLHKVKYDTKDMDAPQSSVEWKEKYVVVGGIVTKPWMMNMFYKKGDYDIAVKEAHAGHKISVKVKQFDLRGARIILKGNDGMPNRIVYPSEGKPWFYITILPNKGYPIKISSESMNDLEPIYAGIRRFVKKDMEARYSSQLRHDAQISDETQFTETDVTDTR</sequence>
<dbReference type="Gene3D" id="2.30.42.10">
    <property type="match status" value="1"/>
</dbReference>
<feature type="compositionally biased region" description="Low complexity" evidence="1">
    <location>
        <begin position="20"/>
        <end position="38"/>
    </location>
</feature>
<name>A0ABD3RRD1_9STRA</name>
<feature type="compositionally biased region" description="Polar residues" evidence="1">
    <location>
        <begin position="7"/>
        <end position="19"/>
    </location>
</feature>
<keyword evidence="4" id="KW-1185">Reference proteome</keyword>
<protein>
    <recommendedName>
        <fullName evidence="2">PDZ domain-containing protein</fullName>
    </recommendedName>
</protein>
<feature type="compositionally biased region" description="Pro residues" evidence="1">
    <location>
        <begin position="103"/>
        <end position="113"/>
    </location>
</feature>
<dbReference type="InterPro" id="IPR036034">
    <property type="entry name" value="PDZ_sf"/>
</dbReference>
<accession>A0ABD3RRD1</accession>
<evidence type="ECO:0000313" key="4">
    <source>
        <dbReference type="Proteomes" id="UP001530377"/>
    </source>
</evidence>
<feature type="region of interest" description="Disordered" evidence="1">
    <location>
        <begin position="1"/>
        <end position="113"/>
    </location>
</feature>
<evidence type="ECO:0000256" key="1">
    <source>
        <dbReference type="SAM" id="MobiDB-lite"/>
    </source>
</evidence>
<evidence type="ECO:0000259" key="2">
    <source>
        <dbReference type="SMART" id="SM00228"/>
    </source>
</evidence>
<gene>
    <name evidence="3" type="ORF">ACHAXA_009168</name>
</gene>
<organism evidence="3 4">
    <name type="scientific">Cyclostephanos tholiformis</name>
    <dbReference type="NCBI Taxonomy" id="382380"/>
    <lineage>
        <taxon>Eukaryota</taxon>
        <taxon>Sar</taxon>
        <taxon>Stramenopiles</taxon>
        <taxon>Ochrophyta</taxon>
        <taxon>Bacillariophyta</taxon>
        <taxon>Coscinodiscophyceae</taxon>
        <taxon>Thalassiosirophycidae</taxon>
        <taxon>Stephanodiscales</taxon>
        <taxon>Stephanodiscaceae</taxon>
        <taxon>Cyclostephanos</taxon>
    </lineage>
</organism>
<dbReference type="EMBL" id="JALLPB020000199">
    <property type="protein sequence ID" value="KAL3815423.1"/>
    <property type="molecule type" value="Genomic_DNA"/>
</dbReference>
<dbReference type="AlphaFoldDB" id="A0ABD3RRD1"/>
<dbReference type="SUPFAM" id="SSF50156">
    <property type="entry name" value="PDZ domain-like"/>
    <property type="match status" value="1"/>
</dbReference>
<dbReference type="CDD" id="cd00136">
    <property type="entry name" value="PDZ_canonical"/>
    <property type="match status" value="1"/>
</dbReference>
<dbReference type="SMART" id="SM00228">
    <property type="entry name" value="PDZ"/>
    <property type="match status" value="1"/>
</dbReference>
<dbReference type="InterPro" id="IPR041489">
    <property type="entry name" value="PDZ_6"/>
</dbReference>
<dbReference type="InterPro" id="IPR001478">
    <property type="entry name" value="PDZ"/>
</dbReference>
<dbReference type="Proteomes" id="UP001530377">
    <property type="component" value="Unassembled WGS sequence"/>
</dbReference>
<evidence type="ECO:0000313" key="3">
    <source>
        <dbReference type="EMBL" id="KAL3815423.1"/>
    </source>
</evidence>
<dbReference type="Pfam" id="PF17820">
    <property type="entry name" value="PDZ_6"/>
    <property type="match status" value="1"/>
</dbReference>
<feature type="domain" description="PDZ" evidence="2">
    <location>
        <begin position="491"/>
        <end position="564"/>
    </location>
</feature>